<evidence type="ECO:0000313" key="2">
    <source>
        <dbReference type="Proteomes" id="UP000499080"/>
    </source>
</evidence>
<gene>
    <name evidence="1" type="ORF">AVEN_263731_1</name>
</gene>
<evidence type="ECO:0000313" key="1">
    <source>
        <dbReference type="EMBL" id="GBL82658.1"/>
    </source>
</evidence>
<reference evidence="1 2" key="1">
    <citation type="journal article" date="2019" name="Sci. Rep.">
        <title>Orb-weaving spider Araneus ventricosus genome elucidates the spidroin gene catalogue.</title>
        <authorList>
            <person name="Kono N."/>
            <person name="Nakamura H."/>
            <person name="Ohtoshi R."/>
            <person name="Moran D.A.P."/>
            <person name="Shinohara A."/>
            <person name="Yoshida Y."/>
            <person name="Fujiwara M."/>
            <person name="Mori M."/>
            <person name="Tomita M."/>
            <person name="Arakawa K."/>
        </authorList>
    </citation>
    <scope>NUCLEOTIDE SEQUENCE [LARGE SCALE GENOMIC DNA]</scope>
</reference>
<comment type="caution">
    <text evidence="1">The sequence shown here is derived from an EMBL/GenBank/DDBJ whole genome shotgun (WGS) entry which is preliminary data.</text>
</comment>
<keyword evidence="2" id="KW-1185">Reference proteome</keyword>
<dbReference type="AlphaFoldDB" id="A0A4Y2ASH2"/>
<sequence length="106" mass="12025">MMLYLGPSTQPQAPTWNSKQTLKKTVPDFTSISGPNVQLRELPEKTPIAVFQDISLLHCNPRLIALFRSLVAQCSRSWNTHRIKAVTAIFTKFFLRTPLGLQLLFV</sequence>
<dbReference type="Proteomes" id="UP000499080">
    <property type="component" value="Unassembled WGS sequence"/>
</dbReference>
<protein>
    <submittedName>
        <fullName evidence="1">Uncharacterized protein</fullName>
    </submittedName>
</protein>
<proteinExistence type="predicted"/>
<organism evidence="1 2">
    <name type="scientific">Araneus ventricosus</name>
    <name type="common">Orbweaver spider</name>
    <name type="synonym">Epeira ventricosa</name>
    <dbReference type="NCBI Taxonomy" id="182803"/>
    <lineage>
        <taxon>Eukaryota</taxon>
        <taxon>Metazoa</taxon>
        <taxon>Ecdysozoa</taxon>
        <taxon>Arthropoda</taxon>
        <taxon>Chelicerata</taxon>
        <taxon>Arachnida</taxon>
        <taxon>Araneae</taxon>
        <taxon>Araneomorphae</taxon>
        <taxon>Entelegynae</taxon>
        <taxon>Araneoidea</taxon>
        <taxon>Araneidae</taxon>
        <taxon>Araneus</taxon>
    </lineage>
</organism>
<name>A0A4Y2ASH2_ARAVE</name>
<accession>A0A4Y2ASH2</accession>
<dbReference type="EMBL" id="BGPR01000029">
    <property type="protein sequence ID" value="GBL82658.1"/>
    <property type="molecule type" value="Genomic_DNA"/>
</dbReference>